<dbReference type="EMBL" id="FNFD01000008">
    <property type="protein sequence ID" value="SDK61117.1"/>
    <property type="molecule type" value="Genomic_DNA"/>
</dbReference>
<dbReference type="STRING" id="137658.SAMN05216186_108194"/>
<keyword evidence="7" id="KW-0670">Pyruvate</keyword>
<evidence type="ECO:0000313" key="8">
    <source>
        <dbReference type="Proteomes" id="UP000198706"/>
    </source>
</evidence>
<gene>
    <name evidence="7" type="ORF">SAMN05216186_108194</name>
</gene>
<evidence type="ECO:0000313" key="7">
    <source>
        <dbReference type="EMBL" id="SDK61117.1"/>
    </source>
</evidence>
<dbReference type="CDD" id="cd08342">
    <property type="entry name" value="HPPD_N_like"/>
    <property type="match status" value="1"/>
</dbReference>
<dbReference type="PIRSF" id="PIRSF009283">
    <property type="entry name" value="HPP_dOase"/>
    <property type="match status" value="1"/>
</dbReference>
<dbReference type="InterPro" id="IPR037523">
    <property type="entry name" value="VOC_core"/>
</dbReference>
<dbReference type="Gene3D" id="3.10.180.10">
    <property type="entry name" value="2,3-Dihydroxybiphenyl 1,2-Dioxygenase, domain 1"/>
    <property type="match status" value="2"/>
</dbReference>
<reference evidence="7 8" key="1">
    <citation type="submission" date="2016-10" db="EMBL/GenBank/DDBJ databases">
        <authorList>
            <person name="de Groot N.N."/>
        </authorList>
    </citation>
    <scope>NUCLEOTIDE SEQUENCE [LARGE SCALE GENOMIC DNA]</scope>
    <source>
        <strain evidence="7 8">JCM 21544</strain>
    </source>
</reference>
<dbReference type="PANTHER" id="PTHR11959:SF1">
    <property type="entry name" value="4-HYDROXYPHENYLPYRUVATE DIOXYGENASE"/>
    <property type="match status" value="1"/>
</dbReference>
<name>A0A1G9DBC0_9PSED</name>
<dbReference type="GO" id="GO:0006572">
    <property type="term" value="P:L-tyrosine catabolic process"/>
    <property type="evidence" value="ECO:0007669"/>
    <property type="project" value="TreeGrafter"/>
</dbReference>
<evidence type="ECO:0000256" key="3">
    <source>
        <dbReference type="ARBA" id="ARBA00022737"/>
    </source>
</evidence>
<keyword evidence="7" id="KW-0223">Dioxygenase</keyword>
<dbReference type="CDD" id="cd07250">
    <property type="entry name" value="HPPD_C_like"/>
    <property type="match status" value="1"/>
</dbReference>
<dbReference type="AlphaFoldDB" id="A0A1G9DBC0"/>
<sequence length="359" mass="39910">MNAVSKIEQHNPIGTDGFEFVEFTAPTAEGIQQLRELFTVMGFTETARHRSKEVFLFQQHDINFVLNGSPSGHVHAFAEQHGPSACAMAFRVKNAAQAAAYAEAQGATLVGSHANFGELNIPCVEGIGGSLLYLVDRYGEKTIYDVDFDFIPGRSANDNALGLQQIDHLTHNVRRGQMDTWAGFYQRIANFREIRYFDIEGKLTGLVSRAMTAPCGKIRIPINESADANSQIEEFIREYHGEGIQHIALSTDDIYETVRRLRANGVEFMTTPDTYYEKVDSRVPGHGEPLALLRELNILIDGAPGDDGILLQIFTHTVIGPIFFEIIQRKGNQGFGEGNFKALFESIEEDQIRRGVLKG</sequence>
<keyword evidence="2 5" id="KW-0479">Metal-binding</keyword>
<evidence type="ECO:0000259" key="6">
    <source>
        <dbReference type="PROSITE" id="PS51819"/>
    </source>
</evidence>
<dbReference type="InterPro" id="IPR005956">
    <property type="entry name" value="4OHPhenylPyrv_dOase"/>
</dbReference>
<dbReference type="InterPro" id="IPR041735">
    <property type="entry name" value="4OHPhenylPyrv_dOase_C"/>
</dbReference>
<comment type="cofactor">
    <cofactor evidence="5">
        <name>Fe cation</name>
        <dbReference type="ChEBI" id="CHEBI:24875"/>
    </cofactor>
    <text evidence="5">Binds 1 Fe cation per subunit.</text>
</comment>
<dbReference type="RefSeq" id="WP_084336131.1">
    <property type="nucleotide sequence ID" value="NZ_FNFD01000008.1"/>
</dbReference>
<dbReference type="InterPro" id="IPR004360">
    <property type="entry name" value="Glyas_Fos-R_dOase_dom"/>
</dbReference>
<feature type="domain" description="VOC" evidence="6">
    <location>
        <begin position="17"/>
        <end position="137"/>
    </location>
</feature>
<dbReference type="NCBIfam" id="TIGR01263">
    <property type="entry name" value="4HPPD"/>
    <property type="match status" value="1"/>
</dbReference>
<proteinExistence type="inferred from homology"/>
<dbReference type="SUPFAM" id="SSF54593">
    <property type="entry name" value="Glyoxalase/Bleomycin resistance protein/Dihydroxybiphenyl dioxygenase"/>
    <property type="match status" value="1"/>
</dbReference>
<protein>
    <submittedName>
        <fullName evidence="7">4-hydroxyphenylpyruvate dioxygenase</fullName>
    </submittedName>
</protein>
<dbReference type="GO" id="GO:0046872">
    <property type="term" value="F:metal ion binding"/>
    <property type="evidence" value="ECO:0007669"/>
    <property type="project" value="UniProtKB-KW"/>
</dbReference>
<keyword evidence="3" id="KW-0677">Repeat</keyword>
<dbReference type="Pfam" id="PF14696">
    <property type="entry name" value="Glyoxalase_5"/>
    <property type="match status" value="1"/>
</dbReference>
<organism evidence="7 8">
    <name type="scientific">Pseudomonas indica</name>
    <dbReference type="NCBI Taxonomy" id="137658"/>
    <lineage>
        <taxon>Bacteria</taxon>
        <taxon>Pseudomonadati</taxon>
        <taxon>Pseudomonadota</taxon>
        <taxon>Gammaproteobacteria</taxon>
        <taxon>Pseudomonadales</taxon>
        <taxon>Pseudomonadaceae</taxon>
        <taxon>Pseudomonas</taxon>
    </lineage>
</organism>
<keyword evidence="8" id="KW-1185">Reference proteome</keyword>
<dbReference type="InterPro" id="IPR029068">
    <property type="entry name" value="Glyas_Bleomycin-R_OHBP_Dase"/>
</dbReference>
<evidence type="ECO:0000256" key="2">
    <source>
        <dbReference type="ARBA" id="ARBA00022723"/>
    </source>
</evidence>
<dbReference type="GO" id="GO:0003868">
    <property type="term" value="F:4-hydroxyphenylpyruvate dioxygenase activity"/>
    <property type="evidence" value="ECO:0007669"/>
    <property type="project" value="InterPro"/>
</dbReference>
<evidence type="ECO:0000256" key="5">
    <source>
        <dbReference type="PIRSR" id="PIRSR009283-1"/>
    </source>
</evidence>
<keyword evidence="7" id="KW-0560">Oxidoreductase</keyword>
<feature type="binding site" evidence="5">
    <location>
        <position position="168"/>
    </location>
    <ligand>
        <name>Fe cation</name>
        <dbReference type="ChEBI" id="CHEBI:24875"/>
    </ligand>
</feature>
<keyword evidence="4 5" id="KW-0408">Iron</keyword>
<evidence type="ECO:0000256" key="4">
    <source>
        <dbReference type="ARBA" id="ARBA00023004"/>
    </source>
</evidence>
<dbReference type="FunFam" id="3.10.180.10:FF:000018">
    <property type="entry name" value="4-hydroxyphenylpyruvate dioxygenase"/>
    <property type="match status" value="1"/>
</dbReference>
<evidence type="ECO:0000256" key="1">
    <source>
        <dbReference type="ARBA" id="ARBA00005877"/>
    </source>
</evidence>
<feature type="domain" description="VOC" evidence="6">
    <location>
        <begin position="165"/>
        <end position="316"/>
    </location>
</feature>
<dbReference type="PROSITE" id="PS51819">
    <property type="entry name" value="VOC"/>
    <property type="match status" value="2"/>
</dbReference>
<feature type="binding site" evidence="5">
    <location>
        <position position="246"/>
    </location>
    <ligand>
        <name>Fe cation</name>
        <dbReference type="ChEBI" id="CHEBI:24875"/>
    </ligand>
</feature>
<dbReference type="Proteomes" id="UP000198706">
    <property type="component" value="Unassembled WGS sequence"/>
</dbReference>
<dbReference type="Pfam" id="PF00903">
    <property type="entry name" value="Glyoxalase"/>
    <property type="match status" value="1"/>
</dbReference>
<dbReference type="PANTHER" id="PTHR11959">
    <property type="entry name" value="4-HYDROXYPHENYLPYRUVATE DIOXYGENASE"/>
    <property type="match status" value="1"/>
</dbReference>
<feature type="binding site" evidence="5">
    <location>
        <position position="325"/>
    </location>
    <ligand>
        <name>Fe cation</name>
        <dbReference type="ChEBI" id="CHEBI:24875"/>
    </ligand>
</feature>
<dbReference type="FunFam" id="3.10.180.10:FF:000007">
    <property type="entry name" value="4-hydroxyphenylpyruvate dioxygenase"/>
    <property type="match status" value="1"/>
</dbReference>
<dbReference type="InterPro" id="IPR041736">
    <property type="entry name" value="4OHPhenylPyrv_dOase_N"/>
</dbReference>
<accession>A0A1G9DBC0</accession>
<comment type="similarity">
    <text evidence="1">Belongs to the 4HPPD family.</text>
</comment>